<dbReference type="SUPFAM" id="SSF46626">
    <property type="entry name" value="Cytochrome c"/>
    <property type="match status" value="1"/>
</dbReference>
<evidence type="ECO:0000256" key="1">
    <source>
        <dbReference type="ARBA" id="ARBA00022448"/>
    </source>
</evidence>
<dbReference type="Pfam" id="PF00034">
    <property type="entry name" value="Cytochrom_C"/>
    <property type="match status" value="1"/>
</dbReference>
<dbReference type="PANTHER" id="PTHR35008:SF8">
    <property type="entry name" value="ALCOHOL DEHYDROGENASE CYTOCHROME C SUBUNIT"/>
    <property type="match status" value="1"/>
</dbReference>
<keyword evidence="4" id="KW-0249">Electron transport</keyword>
<dbReference type="Proteomes" id="UP000617628">
    <property type="component" value="Unassembled WGS sequence"/>
</dbReference>
<evidence type="ECO:0000256" key="2">
    <source>
        <dbReference type="ARBA" id="ARBA00022617"/>
    </source>
</evidence>
<organism evidence="9 10">
    <name type="scientific">Pelagicoccus mobilis</name>
    <dbReference type="NCBI Taxonomy" id="415221"/>
    <lineage>
        <taxon>Bacteria</taxon>
        <taxon>Pseudomonadati</taxon>
        <taxon>Verrucomicrobiota</taxon>
        <taxon>Opitutia</taxon>
        <taxon>Puniceicoccales</taxon>
        <taxon>Pelagicoccaceae</taxon>
        <taxon>Pelagicoccus</taxon>
    </lineage>
</organism>
<keyword evidence="7" id="KW-0472">Membrane</keyword>
<keyword evidence="1" id="KW-0813">Transport</keyword>
<evidence type="ECO:0000259" key="8">
    <source>
        <dbReference type="PROSITE" id="PS51007"/>
    </source>
</evidence>
<dbReference type="InterPro" id="IPR051459">
    <property type="entry name" value="Cytochrome_c-type_DH"/>
</dbReference>
<dbReference type="GO" id="GO:0020037">
    <property type="term" value="F:heme binding"/>
    <property type="evidence" value="ECO:0007669"/>
    <property type="project" value="InterPro"/>
</dbReference>
<dbReference type="PRINTS" id="PR00605">
    <property type="entry name" value="CYTCHROMECIC"/>
</dbReference>
<keyword evidence="7" id="KW-1133">Transmembrane helix</keyword>
<dbReference type="InterPro" id="IPR008168">
    <property type="entry name" value="Cyt_C_IC"/>
</dbReference>
<accession>A0A934RUS3</accession>
<gene>
    <name evidence="9" type="ORF">JIN87_14245</name>
</gene>
<name>A0A934RUS3_9BACT</name>
<dbReference type="Gene3D" id="1.10.760.10">
    <property type="entry name" value="Cytochrome c-like domain"/>
    <property type="match status" value="1"/>
</dbReference>
<sequence>MQDDQEQPHLPGVDASKANDESVLRVHAQLRRERKEGSPVAFFTAFALIIVFVFAWFYQRRYFAEYDSASVLHDRQDIAAMEAYKNRPKEPAGPVVIDGGKLYAQQCVACHQATGQGLAGAFPPLAGSEWVTGAPEIPIKVLLAGLGGEIQVKGQTYNGAMPAFGAVFNDAEIAAVTNYIRTSWDNGAEEVTEEQVAAIRADIGARGTWTAAELAEHF</sequence>
<dbReference type="GO" id="GO:0009055">
    <property type="term" value="F:electron transfer activity"/>
    <property type="evidence" value="ECO:0007669"/>
    <property type="project" value="InterPro"/>
</dbReference>
<comment type="caution">
    <text evidence="9">The sequence shown here is derived from an EMBL/GenBank/DDBJ whole genome shotgun (WGS) entry which is preliminary data.</text>
</comment>
<protein>
    <submittedName>
        <fullName evidence="9">Cytochrome c</fullName>
    </submittedName>
</protein>
<dbReference type="InterPro" id="IPR036909">
    <property type="entry name" value="Cyt_c-like_dom_sf"/>
</dbReference>
<reference evidence="9" key="1">
    <citation type="submission" date="2021-01" db="EMBL/GenBank/DDBJ databases">
        <title>Modified the classification status of verrucomicrobia.</title>
        <authorList>
            <person name="Feng X."/>
        </authorList>
    </citation>
    <scope>NUCLEOTIDE SEQUENCE</scope>
    <source>
        <strain evidence="9">KCTC 13126</strain>
    </source>
</reference>
<dbReference type="RefSeq" id="WP_200356249.1">
    <property type="nucleotide sequence ID" value="NZ_JAENIL010000025.1"/>
</dbReference>
<dbReference type="GO" id="GO:0005506">
    <property type="term" value="F:iron ion binding"/>
    <property type="evidence" value="ECO:0007669"/>
    <property type="project" value="InterPro"/>
</dbReference>
<evidence type="ECO:0000313" key="9">
    <source>
        <dbReference type="EMBL" id="MBK1878035.1"/>
    </source>
</evidence>
<keyword evidence="2 6" id="KW-0349">Heme</keyword>
<dbReference type="InterPro" id="IPR009056">
    <property type="entry name" value="Cyt_c-like_dom"/>
</dbReference>
<dbReference type="PROSITE" id="PS51007">
    <property type="entry name" value="CYTC"/>
    <property type="match status" value="1"/>
</dbReference>
<dbReference type="AlphaFoldDB" id="A0A934RUS3"/>
<evidence type="ECO:0000256" key="4">
    <source>
        <dbReference type="ARBA" id="ARBA00022982"/>
    </source>
</evidence>
<evidence type="ECO:0000256" key="6">
    <source>
        <dbReference type="PROSITE-ProRule" id="PRU00433"/>
    </source>
</evidence>
<keyword evidence="10" id="KW-1185">Reference proteome</keyword>
<evidence type="ECO:0000256" key="5">
    <source>
        <dbReference type="ARBA" id="ARBA00023004"/>
    </source>
</evidence>
<evidence type="ECO:0000313" key="10">
    <source>
        <dbReference type="Proteomes" id="UP000617628"/>
    </source>
</evidence>
<feature type="domain" description="Cytochrome c" evidence="8">
    <location>
        <begin position="94"/>
        <end position="184"/>
    </location>
</feature>
<keyword evidence="7" id="KW-0812">Transmembrane</keyword>
<feature type="transmembrane region" description="Helical" evidence="7">
    <location>
        <begin position="40"/>
        <end position="58"/>
    </location>
</feature>
<evidence type="ECO:0000256" key="7">
    <source>
        <dbReference type="SAM" id="Phobius"/>
    </source>
</evidence>
<proteinExistence type="predicted"/>
<keyword evidence="5 6" id="KW-0408">Iron</keyword>
<evidence type="ECO:0000256" key="3">
    <source>
        <dbReference type="ARBA" id="ARBA00022723"/>
    </source>
</evidence>
<keyword evidence="3 6" id="KW-0479">Metal-binding</keyword>
<dbReference type="EMBL" id="JAENIL010000025">
    <property type="protein sequence ID" value="MBK1878035.1"/>
    <property type="molecule type" value="Genomic_DNA"/>
</dbReference>
<dbReference type="PANTHER" id="PTHR35008">
    <property type="entry name" value="BLL4482 PROTEIN-RELATED"/>
    <property type="match status" value="1"/>
</dbReference>